<evidence type="ECO:0000259" key="5">
    <source>
        <dbReference type="Pfam" id="PF04542"/>
    </source>
</evidence>
<dbReference type="InterPro" id="IPR014327">
    <property type="entry name" value="RNA_pol_sigma70_bacteroid"/>
</dbReference>
<dbReference type="Gene3D" id="1.10.1740.10">
    <property type="match status" value="1"/>
</dbReference>
<evidence type="ECO:0000256" key="1">
    <source>
        <dbReference type="ARBA" id="ARBA00010641"/>
    </source>
</evidence>
<dbReference type="InterPro" id="IPR007627">
    <property type="entry name" value="RNA_pol_sigma70_r2"/>
</dbReference>
<dbReference type="InterPro" id="IPR013249">
    <property type="entry name" value="RNA_pol_sigma70_r4_t2"/>
</dbReference>
<dbReference type="InterPro" id="IPR039425">
    <property type="entry name" value="RNA_pol_sigma-70-like"/>
</dbReference>
<dbReference type="SUPFAM" id="SSF88946">
    <property type="entry name" value="Sigma2 domain of RNA polymerase sigma factors"/>
    <property type="match status" value="1"/>
</dbReference>
<name>A0A644WWL2_9ZZZZ</name>
<keyword evidence="2" id="KW-0805">Transcription regulation</keyword>
<sequence length="186" mass="21980">MDNKDLLNENEVVKQLRSGNENAFNIIYKDYYRGLCAFASQYVPTSECEEIVQDTMMWLWENRTTLIPEIPLKGLLFTIVKNKCLNSVSHAQVCYKVHSSISKKFEEQFEDPDFYVCNELMELYNKAVKDLPKEYREAFEMNRFKDMTYNEIASKMGISPKTIAYRISQAIRLIRIQLTDFLPFFF</sequence>
<comment type="caution">
    <text evidence="7">The sequence shown here is derived from an EMBL/GenBank/DDBJ whole genome shotgun (WGS) entry which is preliminary data.</text>
</comment>
<evidence type="ECO:0000256" key="2">
    <source>
        <dbReference type="ARBA" id="ARBA00023015"/>
    </source>
</evidence>
<dbReference type="SUPFAM" id="SSF88659">
    <property type="entry name" value="Sigma3 and sigma4 domains of RNA polymerase sigma factors"/>
    <property type="match status" value="1"/>
</dbReference>
<evidence type="ECO:0000256" key="3">
    <source>
        <dbReference type="ARBA" id="ARBA00023082"/>
    </source>
</evidence>
<dbReference type="Gene3D" id="1.10.10.10">
    <property type="entry name" value="Winged helix-like DNA-binding domain superfamily/Winged helix DNA-binding domain"/>
    <property type="match status" value="1"/>
</dbReference>
<dbReference type="PANTHER" id="PTHR43133:SF46">
    <property type="entry name" value="RNA POLYMERASE SIGMA-70 FACTOR ECF SUBFAMILY"/>
    <property type="match status" value="1"/>
</dbReference>
<keyword evidence="4" id="KW-0804">Transcription</keyword>
<dbReference type="InterPro" id="IPR013325">
    <property type="entry name" value="RNA_pol_sigma_r2"/>
</dbReference>
<dbReference type="GO" id="GO:0006352">
    <property type="term" value="P:DNA-templated transcription initiation"/>
    <property type="evidence" value="ECO:0007669"/>
    <property type="project" value="InterPro"/>
</dbReference>
<keyword evidence="3" id="KW-0731">Sigma factor</keyword>
<dbReference type="Pfam" id="PF08281">
    <property type="entry name" value="Sigma70_r4_2"/>
    <property type="match status" value="1"/>
</dbReference>
<dbReference type="InterPro" id="IPR036388">
    <property type="entry name" value="WH-like_DNA-bd_sf"/>
</dbReference>
<feature type="domain" description="RNA polymerase sigma factor 70 region 4 type 2" evidence="6">
    <location>
        <begin position="126"/>
        <end position="172"/>
    </location>
</feature>
<dbReference type="GO" id="GO:0016987">
    <property type="term" value="F:sigma factor activity"/>
    <property type="evidence" value="ECO:0007669"/>
    <property type="project" value="UniProtKB-KW"/>
</dbReference>
<dbReference type="NCBIfam" id="TIGR02937">
    <property type="entry name" value="sigma70-ECF"/>
    <property type="match status" value="1"/>
</dbReference>
<dbReference type="InterPro" id="IPR014284">
    <property type="entry name" value="RNA_pol_sigma-70_dom"/>
</dbReference>
<dbReference type="Pfam" id="PF04542">
    <property type="entry name" value="Sigma70_r2"/>
    <property type="match status" value="1"/>
</dbReference>
<dbReference type="GO" id="GO:0003677">
    <property type="term" value="F:DNA binding"/>
    <property type="evidence" value="ECO:0007669"/>
    <property type="project" value="InterPro"/>
</dbReference>
<evidence type="ECO:0000256" key="4">
    <source>
        <dbReference type="ARBA" id="ARBA00023163"/>
    </source>
</evidence>
<protein>
    <recommendedName>
        <fullName evidence="8">RNA polymerase sigma-70 factor</fullName>
    </recommendedName>
</protein>
<proteinExistence type="inferred from homology"/>
<organism evidence="7">
    <name type="scientific">bioreactor metagenome</name>
    <dbReference type="NCBI Taxonomy" id="1076179"/>
    <lineage>
        <taxon>unclassified sequences</taxon>
        <taxon>metagenomes</taxon>
        <taxon>ecological metagenomes</taxon>
    </lineage>
</organism>
<evidence type="ECO:0008006" key="8">
    <source>
        <dbReference type="Google" id="ProtNLM"/>
    </source>
</evidence>
<dbReference type="PANTHER" id="PTHR43133">
    <property type="entry name" value="RNA POLYMERASE ECF-TYPE SIGMA FACTO"/>
    <property type="match status" value="1"/>
</dbReference>
<gene>
    <name evidence="7" type="ORF">SDC9_54302</name>
</gene>
<dbReference type="NCBIfam" id="TIGR02985">
    <property type="entry name" value="Sig70_bacteroi1"/>
    <property type="match status" value="1"/>
</dbReference>
<dbReference type="CDD" id="cd06171">
    <property type="entry name" value="Sigma70_r4"/>
    <property type="match status" value="1"/>
</dbReference>
<reference evidence="7" key="1">
    <citation type="submission" date="2019-08" db="EMBL/GenBank/DDBJ databases">
        <authorList>
            <person name="Kucharzyk K."/>
            <person name="Murdoch R.W."/>
            <person name="Higgins S."/>
            <person name="Loffler F."/>
        </authorList>
    </citation>
    <scope>NUCLEOTIDE SEQUENCE</scope>
</reference>
<dbReference type="AlphaFoldDB" id="A0A644WWL2"/>
<accession>A0A644WWL2</accession>
<evidence type="ECO:0000313" key="7">
    <source>
        <dbReference type="EMBL" id="MPM07991.1"/>
    </source>
</evidence>
<comment type="similarity">
    <text evidence="1">Belongs to the sigma-70 factor family. ECF subfamily.</text>
</comment>
<evidence type="ECO:0000259" key="6">
    <source>
        <dbReference type="Pfam" id="PF08281"/>
    </source>
</evidence>
<dbReference type="EMBL" id="VSSQ01001398">
    <property type="protein sequence ID" value="MPM07991.1"/>
    <property type="molecule type" value="Genomic_DNA"/>
</dbReference>
<dbReference type="InterPro" id="IPR013324">
    <property type="entry name" value="RNA_pol_sigma_r3/r4-like"/>
</dbReference>
<feature type="domain" description="RNA polymerase sigma-70 region 2" evidence="5">
    <location>
        <begin position="27"/>
        <end position="90"/>
    </location>
</feature>